<dbReference type="GO" id="GO:0051992">
    <property type="term" value="F:UDP-N-acetylmuramoyl-L-alanyl-D-glutamyl-meso-2,6-diaminopimelyl-D-alanyl-D-alanine:undecaprenyl-phosphate transferase activity"/>
    <property type="evidence" value="ECO:0007669"/>
    <property type="project" value="RHEA"/>
</dbReference>
<dbReference type="PROSITE" id="PS01348">
    <property type="entry name" value="MRAY_2"/>
    <property type="match status" value="1"/>
</dbReference>
<dbReference type="GO" id="GO:0005886">
    <property type="term" value="C:plasma membrane"/>
    <property type="evidence" value="ECO:0007669"/>
    <property type="project" value="UniProtKB-SubCell"/>
</dbReference>
<proteinExistence type="inferred from homology"/>
<keyword evidence="7" id="KW-0131">Cell cycle</keyword>
<feature type="binding site" evidence="9">
    <location>
        <position position="268"/>
    </location>
    <ligand>
        <name>Mg(2+)</name>
        <dbReference type="ChEBI" id="CHEBI:18420"/>
    </ligand>
</feature>
<comment type="function">
    <text evidence="7">Catalyzes the initial step of the lipid cycle reactions in the biosynthesis of the cell wall peptidoglycan: transfers peptidoglycan precursor phospho-MurNAc-pentapeptide from UDP-MurNAc-pentapeptide onto the lipid carrier undecaprenyl phosphate, yielding undecaprenyl-pyrophosphoryl-MurNAc-pentapeptide, known as lipid I.</text>
</comment>
<keyword evidence="5 7" id="KW-1133">Transmembrane helix</keyword>
<accession>A0A3E2BL67</accession>
<dbReference type="PANTHER" id="PTHR22926:SF5">
    <property type="entry name" value="PHOSPHO-N-ACETYLMURAMOYL-PENTAPEPTIDE-TRANSFERASE HOMOLOG"/>
    <property type="match status" value="1"/>
</dbReference>
<dbReference type="GO" id="GO:0046872">
    <property type="term" value="F:metal ion binding"/>
    <property type="evidence" value="ECO:0007669"/>
    <property type="project" value="UniProtKB-KW"/>
</dbReference>
<dbReference type="InterPro" id="IPR018480">
    <property type="entry name" value="PNAcMuramoyl-5peptid_Trfase_CS"/>
</dbReference>
<keyword evidence="6 7" id="KW-0472">Membrane</keyword>
<evidence type="ECO:0000256" key="3">
    <source>
        <dbReference type="ARBA" id="ARBA00022679"/>
    </source>
</evidence>
<organism evidence="10 11">
    <name type="scientific">Candidatus Saccharicenans subterraneus</name>
    <dbReference type="NCBI Taxonomy" id="2508984"/>
    <lineage>
        <taxon>Bacteria</taxon>
        <taxon>Candidatus Aminicenantota</taxon>
        <taxon>Candidatus Aminicenantia</taxon>
        <taxon>Candidatus Aminicenantales</taxon>
        <taxon>Candidatus Saccharicenantaceae</taxon>
        <taxon>Candidatus Saccharicenans</taxon>
    </lineage>
</organism>
<dbReference type="AlphaFoldDB" id="A0A3E2BL67"/>
<keyword evidence="3 7" id="KW-0808">Transferase</keyword>
<feature type="transmembrane region" description="Helical" evidence="7">
    <location>
        <begin position="291"/>
        <end position="312"/>
    </location>
</feature>
<gene>
    <name evidence="7" type="primary">mraY</name>
    <name evidence="10" type="ORF">OP8BY_0324</name>
</gene>
<evidence type="ECO:0000256" key="5">
    <source>
        <dbReference type="ARBA" id="ARBA00022989"/>
    </source>
</evidence>
<dbReference type="InterPro" id="IPR003524">
    <property type="entry name" value="PNAcMuramoyl-5peptid_Trfase"/>
</dbReference>
<dbReference type="GO" id="GO:0008963">
    <property type="term" value="F:phospho-N-acetylmuramoyl-pentapeptide-transferase activity"/>
    <property type="evidence" value="ECO:0007669"/>
    <property type="project" value="UniProtKB-UniRule"/>
</dbReference>
<feature type="transmembrane region" description="Helical" evidence="7">
    <location>
        <begin position="169"/>
        <end position="188"/>
    </location>
</feature>
<dbReference type="GO" id="GO:0009252">
    <property type="term" value="P:peptidoglycan biosynthetic process"/>
    <property type="evidence" value="ECO:0007669"/>
    <property type="project" value="UniProtKB-UniRule"/>
</dbReference>
<feature type="transmembrane region" description="Helical" evidence="7">
    <location>
        <begin position="27"/>
        <end position="48"/>
    </location>
</feature>
<comment type="similarity">
    <text evidence="2 7">Belongs to the glycosyltransferase 4 family. MraY subfamily.</text>
</comment>
<keyword evidence="7" id="KW-0573">Peptidoglycan synthesis</keyword>
<reference evidence="10 11" key="1">
    <citation type="submission" date="2018-08" db="EMBL/GenBank/DDBJ databases">
        <title>Genome analysis of the thermophilic bacterium of the candidate phylum Aminicenantes from deep subsurface aquifer revealed its physiology and ecological role.</title>
        <authorList>
            <person name="Kadnikov V.V."/>
            <person name="Mardanov A.V."/>
            <person name="Beletsky A.V."/>
            <person name="Karnachuk O.V."/>
            <person name="Ravin N.V."/>
        </authorList>
    </citation>
    <scope>NUCLEOTIDE SEQUENCE [LARGE SCALE GENOMIC DNA]</scope>
    <source>
        <strain evidence="10">BY38</strain>
    </source>
</reference>
<dbReference type="EC" id="2.7.8.13" evidence="7 8"/>
<feature type="transmembrane region" description="Helical" evidence="7">
    <location>
        <begin position="264"/>
        <end position="285"/>
    </location>
</feature>
<keyword evidence="7" id="KW-0132">Cell division</keyword>
<sequence>MLYWLLVPLREYYFFFNVFRYITVRTALSGITALVLMFMLTPIFIRLLKKHQIGQEIRQEGPSSHLNKKGTPSMGGVMIIGATLVSTLLWGNLENIYVWLAMGGMLFFGGIGFADDFIKYRWRRSLGLTPRQKLILQFLVSGALALTLVLIGFRGQFSLNLTFPFFKEWTPYLGWFYLPWILFILVGSSNSVNLADGLDGLAIGLTLIASVALTALTYVAGHAVWSQYLSILRVPLAAELTVFVGALSGACLGFLWFNCHPAEIFMGDVGALSLGGTLGLIAILIKQEFLLFAVAGVFILEALSVMLQVSYFKLSGGKRIFRMAPLHHHFELVGWPEEKVVIRFWIIGIIFALFSLTTLKLR</sequence>
<evidence type="ECO:0000256" key="7">
    <source>
        <dbReference type="HAMAP-Rule" id="MF_00038"/>
    </source>
</evidence>
<keyword evidence="7 9" id="KW-0479">Metal-binding</keyword>
<comment type="caution">
    <text evidence="10">The sequence shown here is derived from an EMBL/GenBank/DDBJ whole genome shotgun (WGS) entry which is preliminary data.</text>
</comment>
<evidence type="ECO:0000256" key="6">
    <source>
        <dbReference type="ARBA" id="ARBA00023136"/>
    </source>
</evidence>
<evidence type="ECO:0000313" key="10">
    <source>
        <dbReference type="EMBL" id="RFT15434.1"/>
    </source>
</evidence>
<evidence type="ECO:0000256" key="4">
    <source>
        <dbReference type="ARBA" id="ARBA00022692"/>
    </source>
</evidence>
<dbReference type="CDD" id="cd06852">
    <property type="entry name" value="GT_MraY"/>
    <property type="match status" value="1"/>
</dbReference>
<protein>
    <recommendedName>
        <fullName evidence="7 8">Phospho-N-acetylmuramoyl-pentapeptide-transferase</fullName>
        <ecNumber evidence="7 8">2.7.8.13</ecNumber>
    </recommendedName>
    <alternativeName>
        <fullName evidence="7">UDP-MurNAc-pentapeptide phosphotransferase</fullName>
    </alternativeName>
</protein>
<keyword evidence="7" id="KW-0961">Cell wall biogenesis/degradation</keyword>
<dbReference type="HAMAP" id="MF_00038">
    <property type="entry name" value="MraY"/>
    <property type="match status" value="1"/>
</dbReference>
<feature type="transmembrane region" description="Helical" evidence="7">
    <location>
        <begin position="200"/>
        <end position="220"/>
    </location>
</feature>
<feature type="transmembrane region" description="Helical" evidence="7">
    <location>
        <begin position="69"/>
        <end position="90"/>
    </location>
</feature>
<dbReference type="Proteomes" id="UP000257323">
    <property type="component" value="Unassembled WGS sequence"/>
</dbReference>
<dbReference type="PROSITE" id="PS01347">
    <property type="entry name" value="MRAY_1"/>
    <property type="match status" value="1"/>
</dbReference>
<dbReference type="Pfam" id="PF10555">
    <property type="entry name" value="MraY_sig1"/>
    <property type="match status" value="1"/>
</dbReference>
<dbReference type="NCBIfam" id="TIGR00445">
    <property type="entry name" value="mraY"/>
    <property type="match status" value="1"/>
</dbReference>
<dbReference type="GO" id="GO:0071555">
    <property type="term" value="P:cell wall organization"/>
    <property type="evidence" value="ECO:0007669"/>
    <property type="project" value="UniProtKB-KW"/>
</dbReference>
<evidence type="ECO:0000256" key="8">
    <source>
        <dbReference type="NCBIfam" id="TIGR00445"/>
    </source>
</evidence>
<feature type="binding site" evidence="9">
    <location>
        <position position="193"/>
    </location>
    <ligand>
        <name>Mg(2+)</name>
        <dbReference type="ChEBI" id="CHEBI:18420"/>
    </ligand>
</feature>
<comment type="cofactor">
    <cofactor evidence="7 9">
        <name>Mg(2+)</name>
        <dbReference type="ChEBI" id="CHEBI:18420"/>
    </cofactor>
</comment>
<keyword evidence="7 9" id="KW-0460">Magnesium</keyword>
<evidence type="ECO:0000256" key="9">
    <source>
        <dbReference type="PIRSR" id="PIRSR600715-1"/>
    </source>
</evidence>
<comment type="catalytic activity">
    <reaction evidence="7">
        <text>UDP-N-acetyl-alpha-D-muramoyl-L-alanyl-gamma-D-glutamyl-meso-2,6-diaminopimeloyl-D-alanyl-D-alanine + di-trans,octa-cis-undecaprenyl phosphate = di-trans,octa-cis-undecaprenyl diphospho-N-acetyl-alpha-D-muramoyl-L-alanyl-D-glutamyl-meso-2,6-diaminopimeloyl-D-alanyl-D-alanine + UMP</text>
        <dbReference type="Rhea" id="RHEA:28386"/>
        <dbReference type="ChEBI" id="CHEBI:57865"/>
        <dbReference type="ChEBI" id="CHEBI:60392"/>
        <dbReference type="ChEBI" id="CHEBI:61386"/>
        <dbReference type="ChEBI" id="CHEBI:61387"/>
        <dbReference type="EC" id="2.7.8.13"/>
    </reaction>
</comment>
<feature type="transmembrane region" description="Helical" evidence="7">
    <location>
        <begin position="340"/>
        <end position="359"/>
    </location>
</feature>
<dbReference type="Pfam" id="PF00953">
    <property type="entry name" value="Glycos_transf_4"/>
    <property type="match status" value="1"/>
</dbReference>
<comment type="pathway">
    <text evidence="7">Cell wall biogenesis; peptidoglycan biosynthesis.</text>
</comment>
<feature type="transmembrane region" description="Helical" evidence="7">
    <location>
        <begin position="240"/>
        <end position="257"/>
    </location>
</feature>
<dbReference type="GO" id="GO:0008360">
    <property type="term" value="P:regulation of cell shape"/>
    <property type="evidence" value="ECO:0007669"/>
    <property type="project" value="UniProtKB-KW"/>
</dbReference>
<dbReference type="GO" id="GO:0051301">
    <property type="term" value="P:cell division"/>
    <property type="evidence" value="ECO:0007669"/>
    <property type="project" value="UniProtKB-KW"/>
</dbReference>
<feature type="transmembrane region" description="Helical" evidence="7">
    <location>
        <begin position="96"/>
        <end position="114"/>
    </location>
</feature>
<name>A0A3E2BL67_9BACT</name>
<evidence type="ECO:0000256" key="1">
    <source>
        <dbReference type="ARBA" id="ARBA00004141"/>
    </source>
</evidence>
<comment type="subcellular location">
    <subcellularLocation>
        <location evidence="7">Cell membrane</location>
        <topology evidence="7">Multi-pass membrane protein</topology>
    </subcellularLocation>
    <subcellularLocation>
        <location evidence="1">Membrane</location>
        <topology evidence="1">Multi-pass membrane protein</topology>
    </subcellularLocation>
</comment>
<keyword evidence="7" id="KW-0133">Cell shape</keyword>
<dbReference type="InterPro" id="IPR000715">
    <property type="entry name" value="Glycosyl_transferase_4"/>
</dbReference>
<keyword evidence="4 7" id="KW-0812">Transmembrane</keyword>
<evidence type="ECO:0000313" key="11">
    <source>
        <dbReference type="Proteomes" id="UP000257323"/>
    </source>
</evidence>
<keyword evidence="7" id="KW-1003">Cell membrane</keyword>
<dbReference type="UniPathway" id="UPA00219"/>
<dbReference type="EMBL" id="QUAH01000009">
    <property type="protein sequence ID" value="RFT15434.1"/>
    <property type="molecule type" value="Genomic_DNA"/>
</dbReference>
<evidence type="ECO:0000256" key="2">
    <source>
        <dbReference type="ARBA" id="ARBA00005583"/>
    </source>
</evidence>
<dbReference type="PANTHER" id="PTHR22926">
    <property type="entry name" value="PHOSPHO-N-ACETYLMURAMOYL-PENTAPEPTIDE-TRANSFERASE"/>
    <property type="match status" value="1"/>
</dbReference>
<feature type="transmembrane region" description="Helical" evidence="7">
    <location>
        <begin position="134"/>
        <end position="157"/>
    </location>
</feature>